<protein>
    <submittedName>
        <fullName evidence="1">Uncharacterized protein</fullName>
    </submittedName>
</protein>
<dbReference type="AlphaFoldDB" id="A0A1R3J464"/>
<evidence type="ECO:0000313" key="1">
    <source>
        <dbReference type="EMBL" id="OMO89618.1"/>
    </source>
</evidence>
<dbReference type="Gramene" id="OMO89618">
    <property type="protein sequence ID" value="OMO89618"/>
    <property type="gene ID" value="CCACVL1_07730"/>
</dbReference>
<comment type="caution">
    <text evidence="1">The sequence shown here is derived from an EMBL/GenBank/DDBJ whole genome shotgun (WGS) entry which is preliminary data.</text>
</comment>
<sequence length="93" mass="10657">MAPSSNSDDLTRELTRNFEVVDDENRGSMCWQHAELAQRNLALELSRSASGIPRDSLFFFFFRCGNFDDVAELALMEQLTDSIHVVFHRRTCA</sequence>
<accession>A0A1R3J464</accession>
<gene>
    <name evidence="1" type="ORF">CCACVL1_07730</name>
</gene>
<reference evidence="1 2" key="1">
    <citation type="submission" date="2013-09" db="EMBL/GenBank/DDBJ databases">
        <title>Corchorus capsularis genome sequencing.</title>
        <authorList>
            <person name="Alam M."/>
            <person name="Haque M.S."/>
            <person name="Islam M.S."/>
            <person name="Emdad E.M."/>
            <person name="Islam M.M."/>
            <person name="Ahmed B."/>
            <person name="Halim A."/>
            <person name="Hossen Q.M.M."/>
            <person name="Hossain M.Z."/>
            <person name="Ahmed R."/>
            <person name="Khan M.M."/>
            <person name="Islam R."/>
            <person name="Rashid M.M."/>
            <person name="Khan S.A."/>
            <person name="Rahman M.S."/>
            <person name="Alam M."/>
        </authorList>
    </citation>
    <scope>NUCLEOTIDE SEQUENCE [LARGE SCALE GENOMIC DNA]</scope>
    <source>
        <strain evidence="2">cv. CVL-1</strain>
        <tissue evidence="1">Whole seedling</tissue>
    </source>
</reference>
<organism evidence="1 2">
    <name type="scientific">Corchorus capsularis</name>
    <name type="common">Jute</name>
    <dbReference type="NCBI Taxonomy" id="210143"/>
    <lineage>
        <taxon>Eukaryota</taxon>
        <taxon>Viridiplantae</taxon>
        <taxon>Streptophyta</taxon>
        <taxon>Embryophyta</taxon>
        <taxon>Tracheophyta</taxon>
        <taxon>Spermatophyta</taxon>
        <taxon>Magnoliopsida</taxon>
        <taxon>eudicotyledons</taxon>
        <taxon>Gunneridae</taxon>
        <taxon>Pentapetalae</taxon>
        <taxon>rosids</taxon>
        <taxon>malvids</taxon>
        <taxon>Malvales</taxon>
        <taxon>Malvaceae</taxon>
        <taxon>Grewioideae</taxon>
        <taxon>Apeibeae</taxon>
        <taxon>Corchorus</taxon>
    </lineage>
</organism>
<dbReference type="Proteomes" id="UP000188268">
    <property type="component" value="Unassembled WGS sequence"/>
</dbReference>
<evidence type="ECO:0000313" key="2">
    <source>
        <dbReference type="Proteomes" id="UP000188268"/>
    </source>
</evidence>
<name>A0A1R3J464_COCAP</name>
<dbReference type="EMBL" id="AWWV01008636">
    <property type="protein sequence ID" value="OMO89618.1"/>
    <property type="molecule type" value="Genomic_DNA"/>
</dbReference>
<keyword evidence="2" id="KW-1185">Reference proteome</keyword>
<proteinExistence type="predicted"/>